<evidence type="ECO:0000256" key="3">
    <source>
        <dbReference type="ARBA" id="ARBA00020629"/>
    </source>
</evidence>
<feature type="region of interest" description="Disordered" evidence="9">
    <location>
        <begin position="112"/>
        <end position="138"/>
    </location>
</feature>
<name>A0A9Q3FD25_9BASI</name>
<dbReference type="Proteomes" id="UP000765509">
    <property type="component" value="Unassembled WGS sequence"/>
</dbReference>
<dbReference type="GO" id="GO:0016592">
    <property type="term" value="C:mediator complex"/>
    <property type="evidence" value="ECO:0007669"/>
    <property type="project" value="InterPro"/>
</dbReference>
<dbReference type="EMBL" id="AVOT02039730">
    <property type="protein sequence ID" value="MBW0534831.1"/>
    <property type="molecule type" value="Genomic_DNA"/>
</dbReference>
<dbReference type="OrthoDB" id="2504758at2759"/>
<evidence type="ECO:0000256" key="1">
    <source>
        <dbReference type="ARBA" id="ARBA00004123"/>
    </source>
</evidence>
<dbReference type="AlphaFoldDB" id="A0A9Q3FD25"/>
<evidence type="ECO:0000256" key="8">
    <source>
        <dbReference type="RuleBase" id="RU364141"/>
    </source>
</evidence>
<sequence>MKKSSMIMLLQGNAKTTLELVLVILLESNPWIASTGLRCQPQIINLSLSKVRWEYSNYHQPIDRSPSNLDIGLLPSLEFTITIVGNLKILTNSSIHQLTSFRMSQSPLIQANLARSSHQSHPQTSDSSGSQSIPKSASRDQPLIYQFKTFLHLFNRITHSIFAQTSSPSFFQPNQPTPHQLLLQLDKSEKFLISLLKLQLEHDLNTKRILNLSSTISHIKNHLIQPKINHLYQAEKILKQICQDGQIDQNNFNQINSLALTPIHIMAYARLIAPYTSAPPAPSTGNQQQPINPTAGLDLQNPALRFIMPFPTEDVIRRGRMGQEMSATLIEDPRLIQNGVDMGHVLGQTRTADGARPAQPAQQMAYPTMPSRRPPPPPAEADDDLFDLDLNPDL</sequence>
<comment type="subcellular location">
    <subcellularLocation>
        <location evidence="1 8">Nucleus</location>
    </subcellularLocation>
</comment>
<keyword evidence="5 8" id="KW-0804">Transcription</keyword>
<evidence type="ECO:0000256" key="6">
    <source>
        <dbReference type="ARBA" id="ARBA00023242"/>
    </source>
</evidence>
<gene>
    <name evidence="8" type="primary">MED4</name>
    <name evidence="10" type="ORF">O181_074546</name>
</gene>
<evidence type="ECO:0000256" key="9">
    <source>
        <dbReference type="SAM" id="MobiDB-lite"/>
    </source>
</evidence>
<keyword evidence="11" id="KW-1185">Reference proteome</keyword>
<reference evidence="10" key="1">
    <citation type="submission" date="2021-03" db="EMBL/GenBank/DDBJ databases">
        <title>Draft genome sequence of rust myrtle Austropuccinia psidii MF-1, a brazilian biotype.</title>
        <authorList>
            <person name="Quecine M.C."/>
            <person name="Pachon D.M.R."/>
            <person name="Bonatelli M.L."/>
            <person name="Correr F.H."/>
            <person name="Franceschini L.M."/>
            <person name="Leite T.F."/>
            <person name="Margarido G.R.A."/>
            <person name="Almeida C.A."/>
            <person name="Ferrarezi J.A."/>
            <person name="Labate C.A."/>
        </authorList>
    </citation>
    <scope>NUCLEOTIDE SEQUENCE</scope>
    <source>
        <strain evidence="10">MF-1</strain>
    </source>
</reference>
<dbReference type="Pfam" id="PF10018">
    <property type="entry name" value="Med4"/>
    <property type="match status" value="1"/>
</dbReference>
<evidence type="ECO:0000256" key="4">
    <source>
        <dbReference type="ARBA" id="ARBA00023015"/>
    </source>
</evidence>
<keyword evidence="6 8" id="KW-0539">Nucleus</keyword>
<comment type="subunit">
    <text evidence="8">Component of the Mediator complex.</text>
</comment>
<keyword evidence="4 8" id="KW-0805">Transcription regulation</keyword>
<dbReference type="PANTHER" id="PTHR13208:SF2">
    <property type="entry name" value="MEDIATOR OF RNA POLYMERASE II TRANSCRIPTION SUBUNIT 4"/>
    <property type="match status" value="1"/>
</dbReference>
<dbReference type="GO" id="GO:0006357">
    <property type="term" value="P:regulation of transcription by RNA polymerase II"/>
    <property type="evidence" value="ECO:0007669"/>
    <property type="project" value="InterPro"/>
</dbReference>
<feature type="region of interest" description="Disordered" evidence="9">
    <location>
        <begin position="351"/>
        <end position="394"/>
    </location>
</feature>
<dbReference type="GO" id="GO:0070847">
    <property type="term" value="C:core mediator complex"/>
    <property type="evidence" value="ECO:0007669"/>
    <property type="project" value="TreeGrafter"/>
</dbReference>
<accession>A0A9Q3FD25</accession>
<proteinExistence type="inferred from homology"/>
<comment type="similarity">
    <text evidence="2 8">Belongs to the Mediator complex subunit 4 family.</text>
</comment>
<keyword evidence="8" id="KW-0010">Activator</keyword>
<comment type="caution">
    <text evidence="10">The sequence shown here is derived from an EMBL/GenBank/DDBJ whole genome shotgun (WGS) entry which is preliminary data.</text>
</comment>
<dbReference type="PANTHER" id="PTHR13208">
    <property type="entry name" value="MEDIATOR OF RNA POLYMERASE II TRANSCRIPTION SUBUNIT 4"/>
    <property type="match status" value="1"/>
</dbReference>
<evidence type="ECO:0000313" key="10">
    <source>
        <dbReference type="EMBL" id="MBW0534831.1"/>
    </source>
</evidence>
<evidence type="ECO:0000256" key="5">
    <source>
        <dbReference type="ARBA" id="ARBA00023163"/>
    </source>
</evidence>
<dbReference type="GO" id="GO:0003712">
    <property type="term" value="F:transcription coregulator activity"/>
    <property type="evidence" value="ECO:0007669"/>
    <property type="project" value="InterPro"/>
</dbReference>
<feature type="compositionally biased region" description="Acidic residues" evidence="9">
    <location>
        <begin position="380"/>
        <end position="394"/>
    </location>
</feature>
<organism evidence="10 11">
    <name type="scientific">Austropuccinia psidii MF-1</name>
    <dbReference type="NCBI Taxonomy" id="1389203"/>
    <lineage>
        <taxon>Eukaryota</taxon>
        <taxon>Fungi</taxon>
        <taxon>Dikarya</taxon>
        <taxon>Basidiomycota</taxon>
        <taxon>Pucciniomycotina</taxon>
        <taxon>Pucciniomycetes</taxon>
        <taxon>Pucciniales</taxon>
        <taxon>Sphaerophragmiaceae</taxon>
        <taxon>Austropuccinia</taxon>
    </lineage>
</organism>
<dbReference type="InterPro" id="IPR019258">
    <property type="entry name" value="Mediator_Med4"/>
</dbReference>
<evidence type="ECO:0000313" key="11">
    <source>
        <dbReference type="Proteomes" id="UP000765509"/>
    </source>
</evidence>
<evidence type="ECO:0000256" key="7">
    <source>
        <dbReference type="ARBA" id="ARBA00031257"/>
    </source>
</evidence>
<protein>
    <recommendedName>
        <fullName evidence="3 8">Mediator of RNA polymerase II transcription subunit 4</fullName>
    </recommendedName>
    <alternativeName>
        <fullName evidence="7 8">Mediator complex subunit 4</fullName>
    </alternativeName>
</protein>
<evidence type="ECO:0000256" key="2">
    <source>
        <dbReference type="ARBA" id="ARBA00009626"/>
    </source>
</evidence>
<feature type="compositionally biased region" description="Polar residues" evidence="9">
    <location>
        <begin position="112"/>
        <end position="135"/>
    </location>
</feature>
<comment type="function">
    <text evidence="8">Component of the Mediator complex, a coactivator involved in the regulated transcription of nearly all RNA polymerase II-dependent genes. Mediator functions as a bridge to convey information from gene-specific regulatory proteins to the basal RNA polymerase II transcription machinery. Mediator is recruited to promoters by direct interactions with regulatory proteins and serves as a scaffold for the assembly of a functional preinitiation complex with RNA polymerase II and the general transcription factors.</text>
</comment>